<dbReference type="AlphaFoldDB" id="W4M956"/>
<dbReference type="Gene3D" id="3.40.50.360">
    <property type="match status" value="1"/>
</dbReference>
<proteinExistence type="predicted"/>
<dbReference type="InterPro" id="IPR051796">
    <property type="entry name" value="ISF_SsuE-like"/>
</dbReference>
<dbReference type="HOGENOM" id="CLU_050993_4_2_7"/>
<evidence type="ECO:0000256" key="2">
    <source>
        <dbReference type="ARBA" id="ARBA00022643"/>
    </source>
</evidence>
<protein>
    <recommendedName>
        <fullName evidence="3">NADPH-dependent FMN reductase-like domain-containing protein</fullName>
    </recommendedName>
</protein>
<evidence type="ECO:0000313" key="4">
    <source>
        <dbReference type="EMBL" id="ETX06884.1"/>
    </source>
</evidence>
<dbReference type="Pfam" id="PF03358">
    <property type="entry name" value="FMN_red"/>
    <property type="match status" value="1"/>
</dbReference>
<evidence type="ECO:0000259" key="3">
    <source>
        <dbReference type="Pfam" id="PF03358"/>
    </source>
</evidence>
<dbReference type="PANTHER" id="PTHR43278">
    <property type="entry name" value="NAD(P)H-DEPENDENT FMN-CONTAINING OXIDOREDUCTASE YWQN-RELATED"/>
    <property type="match status" value="1"/>
</dbReference>
<dbReference type="SUPFAM" id="SSF52218">
    <property type="entry name" value="Flavoproteins"/>
    <property type="match status" value="1"/>
</dbReference>
<keyword evidence="1" id="KW-0285">Flavoprotein</keyword>
<keyword evidence="5" id="KW-1185">Reference proteome</keyword>
<organism evidence="4 5">
    <name type="scientific">Candidatus Entotheonella gemina</name>
    <dbReference type="NCBI Taxonomy" id="1429439"/>
    <lineage>
        <taxon>Bacteria</taxon>
        <taxon>Pseudomonadati</taxon>
        <taxon>Nitrospinota/Tectimicrobiota group</taxon>
        <taxon>Candidatus Tectimicrobiota</taxon>
        <taxon>Candidatus Entotheonellia</taxon>
        <taxon>Candidatus Entotheonellales</taxon>
        <taxon>Candidatus Entotheonellaceae</taxon>
        <taxon>Candidatus Entotheonella</taxon>
    </lineage>
</organism>
<sequence>MGKQVVGIMGSYRKGGAIDTVVSEILNAAQDQGAGITKIDLVDKHIAYCTNCRACCQEAGLQRGKCVINDDMEEILTTLEGADAIVLGAPVNFGDVNALTRTFLERMVGFAFWPWEHPGAPRLRNRTLSKKAVLVTSSSAPGLLTKLFARSLKTLKTMAKLLGAKPVGVLVVGLVNEPEVHIRDRTRRTAQRLGMKLVARSESAT</sequence>
<comment type="caution">
    <text evidence="4">The sequence shown here is derived from an EMBL/GenBank/DDBJ whole genome shotgun (WGS) entry which is preliminary data.</text>
</comment>
<keyword evidence="2" id="KW-0288">FMN</keyword>
<accession>W4M956</accession>
<dbReference type="InterPro" id="IPR029039">
    <property type="entry name" value="Flavoprotein-like_sf"/>
</dbReference>
<feature type="domain" description="NADPH-dependent FMN reductase-like" evidence="3">
    <location>
        <begin position="5"/>
        <end position="118"/>
    </location>
</feature>
<dbReference type="GO" id="GO:0016491">
    <property type="term" value="F:oxidoreductase activity"/>
    <property type="evidence" value="ECO:0007669"/>
    <property type="project" value="InterPro"/>
</dbReference>
<name>W4M956_9BACT</name>
<dbReference type="Proteomes" id="UP000019140">
    <property type="component" value="Unassembled WGS sequence"/>
</dbReference>
<dbReference type="InterPro" id="IPR005025">
    <property type="entry name" value="FMN_Rdtase-like_dom"/>
</dbReference>
<evidence type="ECO:0000256" key="1">
    <source>
        <dbReference type="ARBA" id="ARBA00022630"/>
    </source>
</evidence>
<reference evidence="4 5" key="1">
    <citation type="journal article" date="2014" name="Nature">
        <title>An environmental bacterial taxon with a large and distinct metabolic repertoire.</title>
        <authorList>
            <person name="Wilson M.C."/>
            <person name="Mori T."/>
            <person name="Ruckert C."/>
            <person name="Uria A.R."/>
            <person name="Helf M.J."/>
            <person name="Takada K."/>
            <person name="Gernert C."/>
            <person name="Steffens U.A."/>
            <person name="Heycke N."/>
            <person name="Schmitt S."/>
            <person name="Rinke C."/>
            <person name="Helfrich E.J."/>
            <person name="Brachmann A.O."/>
            <person name="Gurgui C."/>
            <person name="Wakimoto T."/>
            <person name="Kracht M."/>
            <person name="Crusemann M."/>
            <person name="Hentschel U."/>
            <person name="Abe I."/>
            <person name="Matsunaga S."/>
            <person name="Kalinowski J."/>
            <person name="Takeyama H."/>
            <person name="Piel J."/>
        </authorList>
    </citation>
    <scope>NUCLEOTIDE SEQUENCE [LARGE SCALE GENOMIC DNA]</scope>
    <source>
        <strain evidence="5">TSY2</strain>
    </source>
</reference>
<evidence type="ECO:0000313" key="5">
    <source>
        <dbReference type="Proteomes" id="UP000019140"/>
    </source>
</evidence>
<gene>
    <name evidence="4" type="ORF">ETSY2_14485</name>
</gene>
<dbReference type="PANTHER" id="PTHR43278:SF2">
    <property type="entry name" value="IRON-SULFUR FLAVOPROTEIN"/>
    <property type="match status" value="1"/>
</dbReference>
<dbReference type="EMBL" id="AZHX01000580">
    <property type="protein sequence ID" value="ETX06884.1"/>
    <property type="molecule type" value="Genomic_DNA"/>
</dbReference>